<evidence type="ECO:0000313" key="1">
    <source>
        <dbReference type="EMBL" id="CAI2179111.1"/>
    </source>
</evidence>
<dbReference type="AlphaFoldDB" id="A0A9W4SRN6"/>
<dbReference type="Proteomes" id="UP001153678">
    <property type="component" value="Unassembled WGS sequence"/>
</dbReference>
<proteinExistence type="predicted"/>
<dbReference type="OrthoDB" id="2396850at2759"/>
<keyword evidence="2" id="KW-1185">Reference proteome</keyword>
<name>A0A9W4SRN6_9GLOM</name>
<comment type="caution">
    <text evidence="1">The sequence shown here is derived from an EMBL/GenBank/DDBJ whole genome shotgun (WGS) entry which is preliminary data.</text>
</comment>
<dbReference type="EMBL" id="CAMKVN010001991">
    <property type="protein sequence ID" value="CAI2179111.1"/>
    <property type="molecule type" value="Genomic_DNA"/>
</dbReference>
<reference evidence="1" key="1">
    <citation type="submission" date="2022-08" db="EMBL/GenBank/DDBJ databases">
        <authorList>
            <person name="Kallberg Y."/>
            <person name="Tangrot J."/>
            <person name="Rosling A."/>
        </authorList>
    </citation>
    <scope>NUCLEOTIDE SEQUENCE</scope>
    <source>
        <strain evidence="1">Wild A</strain>
    </source>
</reference>
<accession>A0A9W4SRN6</accession>
<gene>
    <name evidence="1" type="ORF">FWILDA_LOCUS8924</name>
</gene>
<organism evidence="1 2">
    <name type="scientific">Funneliformis geosporum</name>
    <dbReference type="NCBI Taxonomy" id="1117311"/>
    <lineage>
        <taxon>Eukaryota</taxon>
        <taxon>Fungi</taxon>
        <taxon>Fungi incertae sedis</taxon>
        <taxon>Mucoromycota</taxon>
        <taxon>Glomeromycotina</taxon>
        <taxon>Glomeromycetes</taxon>
        <taxon>Glomerales</taxon>
        <taxon>Glomeraceae</taxon>
        <taxon>Funneliformis</taxon>
    </lineage>
</organism>
<feature type="non-terminal residue" evidence="1">
    <location>
        <position position="1"/>
    </location>
</feature>
<evidence type="ECO:0000313" key="2">
    <source>
        <dbReference type="Proteomes" id="UP001153678"/>
    </source>
</evidence>
<protein>
    <submittedName>
        <fullName evidence="1">12282_t:CDS:1</fullName>
    </submittedName>
</protein>
<sequence>NIILPIDKYGSHFNSQGQVTNLKFAIKNFYYAGEVCTYLYNGI</sequence>